<feature type="chain" id="PRO_5006145183" evidence="2">
    <location>
        <begin position="33"/>
        <end position="280"/>
    </location>
</feature>
<organism evidence="3 5">
    <name type="scientific">Saliniramus fredricksonii</name>
    <dbReference type="NCBI Taxonomy" id="1653334"/>
    <lineage>
        <taxon>Bacteria</taxon>
        <taxon>Pseudomonadati</taxon>
        <taxon>Pseudomonadota</taxon>
        <taxon>Alphaproteobacteria</taxon>
        <taxon>Hyphomicrobiales</taxon>
        <taxon>Salinarimonadaceae</taxon>
        <taxon>Saliniramus</taxon>
    </lineage>
</organism>
<keyword evidence="1 3" id="KW-0812">Transmembrane</keyword>
<feature type="transmembrane region" description="Helical" evidence="1">
    <location>
        <begin position="255"/>
        <end position="277"/>
    </location>
</feature>
<comment type="caution">
    <text evidence="3">The sequence shown here is derived from an EMBL/GenBank/DDBJ whole genome shotgun (WGS) entry which is preliminary data.</text>
</comment>
<evidence type="ECO:0000256" key="2">
    <source>
        <dbReference type="SAM" id="SignalP"/>
    </source>
</evidence>
<keyword evidence="1" id="KW-1133">Transmembrane helix</keyword>
<proteinExistence type="predicted"/>
<dbReference type="EMBL" id="LJSX01000003">
    <property type="protein sequence ID" value="KPQ12212.1"/>
    <property type="molecule type" value="Genomic_DNA"/>
</dbReference>
<feature type="signal peptide" evidence="2">
    <location>
        <begin position="1"/>
        <end position="32"/>
    </location>
</feature>
<dbReference type="Proteomes" id="UP000182800">
    <property type="component" value="Unassembled WGS sequence"/>
</dbReference>
<dbReference type="PATRIC" id="fig|1653334.4.peg.3271"/>
<evidence type="ECO:0000256" key="1">
    <source>
        <dbReference type="SAM" id="Phobius"/>
    </source>
</evidence>
<sequence length="280" mass="30822">MHHDRPAPIRPGAAARLLHGLAAALAALVALAAADTARGEGLVISLSNHQVMITSNYTGSQITVFGAVQRDEQTIARTTGYDAAVIVRGPRVDAVTVRRKERLGPIWINRSQQTFMDIPRYLAILSSRPLDELTSEIMRMRLHLDLDPTIASRSESGESGALLYPRDAPPEYAEALVRLRMQEGQYFEIGRGVTFITPTIFRAAIPLPAGAPPGNYEVETLLFSDGVQLSRDITNFELVKTGFEQRVAVWAETRAAAYGFLTVLMAIFFGWIASVIFRRD</sequence>
<dbReference type="InterPro" id="IPR019088">
    <property type="entry name" value="CHP02186-rel_TM"/>
</dbReference>
<evidence type="ECO:0000313" key="4">
    <source>
        <dbReference type="EMBL" id="SCC78879.1"/>
    </source>
</evidence>
<dbReference type="STRING" id="1653334.GA0071312_0544"/>
<keyword evidence="1" id="KW-0472">Membrane</keyword>
<accession>A0A0P7XAD4</accession>
<dbReference type="Proteomes" id="UP000050497">
    <property type="component" value="Unassembled WGS sequence"/>
</dbReference>
<gene>
    <name evidence="4" type="ORF">GA0071312_0544</name>
    <name evidence="3" type="ORF">HLUCCO17_03340</name>
</gene>
<protein>
    <submittedName>
        <fullName evidence="3">Putative transmembrane protein</fullName>
    </submittedName>
</protein>
<dbReference type="EMBL" id="FMBM01000001">
    <property type="protein sequence ID" value="SCC78879.1"/>
    <property type="molecule type" value="Genomic_DNA"/>
</dbReference>
<reference evidence="3 5" key="1">
    <citation type="submission" date="2015-09" db="EMBL/GenBank/DDBJ databases">
        <title>Identification and resolution of microdiversity through metagenomic sequencing of parallel consortia.</title>
        <authorList>
            <person name="Nelson W.C."/>
            <person name="Romine M.F."/>
            <person name="Lindemann S.R."/>
        </authorList>
    </citation>
    <scope>NUCLEOTIDE SEQUENCE [LARGE SCALE GENOMIC DNA]</scope>
    <source>
        <strain evidence="3">HL-109</strain>
    </source>
</reference>
<dbReference type="RefSeq" id="WP_083204247.1">
    <property type="nucleotide sequence ID" value="NZ_FMBM01000001.1"/>
</dbReference>
<evidence type="ECO:0000313" key="6">
    <source>
        <dbReference type="Proteomes" id="UP000182800"/>
    </source>
</evidence>
<keyword evidence="6" id="KW-1185">Reference proteome</keyword>
<keyword evidence="2" id="KW-0732">Signal</keyword>
<evidence type="ECO:0000313" key="5">
    <source>
        <dbReference type="Proteomes" id="UP000050497"/>
    </source>
</evidence>
<reference evidence="4 6" key="2">
    <citation type="submission" date="2016-08" db="EMBL/GenBank/DDBJ databases">
        <authorList>
            <person name="Varghese N."/>
            <person name="Submissions Spin"/>
        </authorList>
    </citation>
    <scope>NUCLEOTIDE SEQUENCE [LARGE SCALE GENOMIC DNA]</scope>
    <source>
        <strain evidence="4 6">HL-109</strain>
    </source>
</reference>
<dbReference type="OrthoDB" id="9815212at2"/>
<name>A0A0P7XAD4_9HYPH</name>
<evidence type="ECO:0000313" key="3">
    <source>
        <dbReference type="EMBL" id="KPQ12212.1"/>
    </source>
</evidence>
<dbReference type="Pfam" id="PF09608">
    <property type="entry name" value="Alph_Pro_TM"/>
    <property type="match status" value="1"/>
</dbReference>
<dbReference type="AlphaFoldDB" id="A0A0P7XAD4"/>